<proteinExistence type="predicted"/>
<dbReference type="Proteomes" id="UP001152803">
    <property type="component" value="Unassembled WGS sequence"/>
</dbReference>
<reference evidence="2" key="1">
    <citation type="journal article" date="2023" name="Science">
        <title>Genome structures resolve the early diversification of teleost fishes.</title>
        <authorList>
            <person name="Parey E."/>
            <person name="Louis A."/>
            <person name="Montfort J."/>
            <person name="Bouchez O."/>
            <person name="Roques C."/>
            <person name="Iampietro C."/>
            <person name="Lluch J."/>
            <person name="Castinel A."/>
            <person name="Donnadieu C."/>
            <person name="Desvignes T."/>
            <person name="Floi Bucao C."/>
            <person name="Jouanno E."/>
            <person name="Wen M."/>
            <person name="Mejri S."/>
            <person name="Dirks R."/>
            <person name="Jansen H."/>
            <person name="Henkel C."/>
            <person name="Chen W.J."/>
            <person name="Zahm M."/>
            <person name="Cabau C."/>
            <person name="Klopp C."/>
            <person name="Thompson A.W."/>
            <person name="Robinson-Rechavi M."/>
            <person name="Braasch I."/>
            <person name="Lecointre G."/>
            <person name="Bobe J."/>
            <person name="Postlethwait J.H."/>
            <person name="Berthelot C."/>
            <person name="Roest Crollius H."/>
            <person name="Guiguen Y."/>
        </authorList>
    </citation>
    <scope>NUCLEOTIDE SEQUENCE</scope>
    <source>
        <strain evidence="2">Concon-B</strain>
    </source>
</reference>
<accession>A0A9Q1D4P2</accession>
<dbReference type="EMBL" id="JAFJMO010000013">
    <property type="protein sequence ID" value="KAJ8258338.1"/>
    <property type="molecule type" value="Genomic_DNA"/>
</dbReference>
<dbReference type="AlphaFoldDB" id="A0A9Q1D4P2"/>
<feature type="compositionally biased region" description="Polar residues" evidence="1">
    <location>
        <begin position="39"/>
        <end position="65"/>
    </location>
</feature>
<gene>
    <name evidence="2" type="ORF">COCON_G00173500</name>
</gene>
<evidence type="ECO:0000256" key="1">
    <source>
        <dbReference type="SAM" id="MobiDB-lite"/>
    </source>
</evidence>
<sequence length="115" mass="12384">MWSSRLRSRSSIRTARDMLGSALPSTASTPPCPAGVRSPTASATSRTQRGVTAQHGNRPGSLSSRQNLVVAHRAIYFAGETNVISLAWPCKRVSKSLSHRRHRAGRGIVDRVHAG</sequence>
<keyword evidence="3" id="KW-1185">Reference proteome</keyword>
<evidence type="ECO:0000313" key="3">
    <source>
        <dbReference type="Proteomes" id="UP001152803"/>
    </source>
</evidence>
<feature type="compositionally biased region" description="Basic residues" evidence="1">
    <location>
        <begin position="1"/>
        <end position="10"/>
    </location>
</feature>
<protein>
    <submittedName>
        <fullName evidence="2">Uncharacterized protein</fullName>
    </submittedName>
</protein>
<comment type="caution">
    <text evidence="2">The sequence shown here is derived from an EMBL/GenBank/DDBJ whole genome shotgun (WGS) entry which is preliminary data.</text>
</comment>
<name>A0A9Q1D4P2_CONCO</name>
<organism evidence="2 3">
    <name type="scientific">Conger conger</name>
    <name type="common">Conger eel</name>
    <name type="synonym">Muraena conger</name>
    <dbReference type="NCBI Taxonomy" id="82655"/>
    <lineage>
        <taxon>Eukaryota</taxon>
        <taxon>Metazoa</taxon>
        <taxon>Chordata</taxon>
        <taxon>Craniata</taxon>
        <taxon>Vertebrata</taxon>
        <taxon>Euteleostomi</taxon>
        <taxon>Actinopterygii</taxon>
        <taxon>Neopterygii</taxon>
        <taxon>Teleostei</taxon>
        <taxon>Anguilliformes</taxon>
        <taxon>Congridae</taxon>
        <taxon>Conger</taxon>
    </lineage>
</organism>
<feature type="region of interest" description="Disordered" evidence="1">
    <location>
        <begin position="1"/>
        <end position="65"/>
    </location>
</feature>
<evidence type="ECO:0000313" key="2">
    <source>
        <dbReference type="EMBL" id="KAJ8258338.1"/>
    </source>
</evidence>